<dbReference type="Pfam" id="PF06414">
    <property type="entry name" value="Zeta_toxin"/>
    <property type="match status" value="1"/>
</dbReference>
<dbReference type="GO" id="GO:0016301">
    <property type="term" value="F:kinase activity"/>
    <property type="evidence" value="ECO:0007669"/>
    <property type="project" value="InterPro"/>
</dbReference>
<comment type="caution">
    <text evidence="4">The sequence shown here is derived from an EMBL/GenBank/DDBJ whole genome shotgun (WGS) entry which is preliminary data.</text>
</comment>
<reference evidence="4 5" key="1">
    <citation type="submission" date="2020-10" db="EMBL/GenBank/DDBJ databases">
        <title>Connecting structure to function with the recovery of over 1000 high-quality activated sludge metagenome-assembled genomes encoding full-length rRNA genes using long-read sequencing.</title>
        <authorList>
            <person name="Singleton C.M."/>
            <person name="Petriglieri F."/>
            <person name="Kristensen J.M."/>
            <person name="Kirkegaard R.H."/>
            <person name="Michaelsen T.Y."/>
            <person name="Andersen M.H."/>
            <person name="Karst S.M."/>
            <person name="Dueholm M.S."/>
            <person name="Nielsen P.H."/>
            <person name="Albertsen M."/>
        </authorList>
    </citation>
    <scope>NUCLEOTIDE SEQUENCE [LARGE SCALE GENOMIC DNA]</scope>
    <source>
        <strain evidence="4">Ribe_18-Q3-R11-54_MAXAC.273</strain>
    </source>
</reference>
<dbReference type="GO" id="GO:0005524">
    <property type="term" value="F:ATP binding"/>
    <property type="evidence" value="ECO:0007669"/>
    <property type="project" value="UniProtKB-KW"/>
</dbReference>
<sequence>MSNNISKKIKTGTLRLRVFAGPNGSGKSTIIKGIQDARVKGRKLDLGTYINADDIAQLIFKNKFTFEKYDLNVSKKAILFFASNSGLISEEFSETMLESMFNIKKNEVILKHSQHFQNLAQIIARFLREKMLENRKRFSFETVFSHPSNIDIMRRAKEAGYKVYLYFVSTEDPEINKFRVKFRITQKGHAVPEEKIATRYYRSLELLYDAAELAHQCYFFDNSINDETYRLINHFKMRESEKVWDTKRKSGFTNWFKKYYWDKMK</sequence>
<gene>
    <name evidence="4" type="ORF">IPP15_16935</name>
</gene>
<dbReference type="SUPFAM" id="SSF52540">
    <property type="entry name" value="P-loop containing nucleoside triphosphate hydrolases"/>
    <property type="match status" value="1"/>
</dbReference>
<evidence type="ECO:0000256" key="1">
    <source>
        <dbReference type="ARBA" id="ARBA00022741"/>
    </source>
</evidence>
<evidence type="ECO:0000259" key="3">
    <source>
        <dbReference type="Pfam" id="PF06414"/>
    </source>
</evidence>
<dbReference type="InterPro" id="IPR027417">
    <property type="entry name" value="P-loop_NTPase"/>
</dbReference>
<proteinExistence type="predicted"/>
<dbReference type="Proteomes" id="UP000808337">
    <property type="component" value="Unassembled WGS sequence"/>
</dbReference>
<evidence type="ECO:0000256" key="2">
    <source>
        <dbReference type="ARBA" id="ARBA00022840"/>
    </source>
</evidence>
<accession>A0A9D7XRG5</accession>
<keyword evidence="1" id="KW-0547">Nucleotide-binding</keyword>
<dbReference type="Gene3D" id="3.40.50.300">
    <property type="entry name" value="P-loop containing nucleotide triphosphate hydrolases"/>
    <property type="match status" value="1"/>
</dbReference>
<organism evidence="4 5">
    <name type="scientific">Candidatus Opimibacter skivensis</name>
    <dbReference type="NCBI Taxonomy" id="2982028"/>
    <lineage>
        <taxon>Bacteria</taxon>
        <taxon>Pseudomonadati</taxon>
        <taxon>Bacteroidota</taxon>
        <taxon>Saprospiria</taxon>
        <taxon>Saprospirales</taxon>
        <taxon>Saprospiraceae</taxon>
        <taxon>Candidatus Opimibacter</taxon>
    </lineage>
</organism>
<protein>
    <submittedName>
        <fullName evidence="4">Zeta toxin family protein</fullName>
    </submittedName>
</protein>
<keyword evidence="2" id="KW-0067">ATP-binding</keyword>
<name>A0A9D7XRG5_9BACT</name>
<evidence type="ECO:0000313" key="4">
    <source>
        <dbReference type="EMBL" id="MBK9984026.1"/>
    </source>
</evidence>
<dbReference type="EMBL" id="JADKGY010000029">
    <property type="protein sequence ID" value="MBK9984026.1"/>
    <property type="molecule type" value="Genomic_DNA"/>
</dbReference>
<feature type="domain" description="Zeta toxin" evidence="3">
    <location>
        <begin position="111"/>
        <end position="206"/>
    </location>
</feature>
<dbReference type="InterPro" id="IPR010488">
    <property type="entry name" value="Zeta_toxin_domain"/>
</dbReference>
<dbReference type="PANTHER" id="PTHR39206:SF1">
    <property type="entry name" value="SLL8004 PROTEIN"/>
    <property type="match status" value="1"/>
</dbReference>
<evidence type="ECO:0000313" key="5">
    <source>
        <dbReference type="Proteomes" id="UP000808337"/>
    </source>
</evidence>
<dbReference type="PANTHER" id="PTHR39206">
    <property type="entry name" value="SLL8004 PROTEIN"/>
    <property type="match status" value="1"/>
</dbReference>
<dbReference type="AlphaFoldDB" id="A0A9D7XRG5"/>